<name>A0A8S5QSV9_9CAUD</name>
<accession>A0A8S5QSV9</accession>
<reference evidence="1" key="1">
    <citation type="journal article" date="2021" name="Proc. Natl. Acad. Sci. U.S.A.">
        <title>A Catalog of Tens of Thousands of Viruses from Human Metagenomes Reveals Hidden Associations with Chronic Diseases.</title>
        <authorList>
            <person name="Tisza M.J."/>
            <person name="Buck C.B."/>
        </authorList>
    </citation>
    <scope>NUCLEOTIDE SEQUENCE</scope>
    <source>
        <strain evidence="1">Ctf4O12</strain>
    </source>
</reference>
<organism evidence="1">
    <name type="scientific">Siphoviridae sp. ctf4O12</name>
    <dbReference type="NCBI Taxonomy" id="2826410"/>
    <lineage>
        <taxon>Viruses</taxon>
        <taxon>Duplodnaviria</taxon>
        <taxon>Heunggongvirae</taxon>
        <taxon>Uroviricota</taxon>
        <taxon>Caudoviricetes</taxon>
    </lineage>
</organism>
<protein>
    <submittedName>
        <fullName evidence="1">Uncharacterized protein</fullName>
    </submittedName>
</protein>
<evidence type="ECO:0000313" key="1">
    <source>
        <dbReference type="EMBL" id="DAE22375.1"/>
    </source>
</evidence>
<dbReference type="EMBL" id="BK015732">
    <property type="protein sequence ID" value="DAE22375.1"/>
    <property type="molecule type" value="Genomic_DNA"/>
</dbReference>
<proteinExistence type="predicted"/>
<sequence>MLQPCYTLVTGVFRWYSGKLYTCCNRAYPFPYIEQVKKNCSVV</sequence>